<gene>
    <name evidence="5" type="ORF">MNBD_GAMMA26-66</name>
</gene>
<comment type="pathway">
    <text evidence="1">Ketone degradation; acetoin degradation.</text>
</comment>
<evidence type="ECO:0000256" key="2">
    <source>
        <dbReference type="ARBA" id="ARBA00020218"/>
    </source>
</evidence>
<protein>
    <recommendedName>
        <fullName evidence="2">Acetoin utilization protein AcuC</fullName>
    </recommendedName>
</protein>
<dbReference type="InterPro" id="IPR037138">
    <property type="entry name" value="His_deacetylse_dom_sf"/>
</dbReference>
<dbReference type="Pfam" id="PF00850">
    <property type="entry name" value="Hist_deacetyl"/>
    <property type="match status" value="1"/>
</dbReference>
<organism evidence="5">
    <name type="scientific">hydrothermal vent metagenome</name>
    <dbReference type="NCBI Taxonomy" id="652676"/>
    <lineage>
        <taxon>unclassified sequences</taxon>
        <taxon>metagenomes</taxon>
        <taxon>ecological metagenomes</taxon>
    </lineage>
</organism>
<reference evidence="5" key="1">
    <citation type="submission" date="2018-06" db="EMBL/GenBank/DDBJ databases">
        <authorList>
            <person name="Zhirakovskaya E."/>
        </authorList>
    </citation>
    <scope>NUCLEOTIDE SEQUENCE</scope>
</reference>
<dbReference type="AlphaFoldDB" id="A0A3B1C476"/>
<dbReference type="SUPFAM" id="SSF52768">
    <property type="entry name" value="Arginase/deacetylase"/>
    <property type="match status" value="1"/>
</dbReference>
<evidence type="ECO:0000313" key="5">
    <source>
        <dbReference type="EMBL" id="VAX11707.1"/>
    </source>
</evidence>
<dbReference type="UniPathway" id="UPA00040"/>
<dbReference type="Gene3D" id="3.40.800.20">
    <property type="entry name" value="Histone deacetylase domain"/>
    <property type="match status" value="1"/>
</dbReference>
<sequence length="316" mass="34105">MKTKPSVSVYAGEEIAHYGFGNEHPFGSDRFGAFWREFTKQGLHHRVQVTEPTAASREKIELFHTASYVSKVQTMSQTGDGYLDAGDTPCFPEAYTTTSYVVGCVLDAVKKILRGDSIRAFVPIAGLHHARRDKAAGFCIFNDCGIAIEALRADHGIQRVAYVDIDAHHGDGVFYSFEDDPDLIFADIHEDGSYLYPGTGARTETGKGAAIGTKLNIPLPPEADDQAFLQAWSKVEEFITQAKPEFIILQCGADSIAGDPITHLKYSTQAHAHAAASLSHIADSTCAGRLLAVGGGGYNRDNLARAWSGVVAAMIP</sequence>
<proteinExistence type="predicted"/>
<dbReference type="InterPro" id="IPR003085">
    <property type="entry name" value="AcuC"/>
</dbReference>
<dbReference type="InterPro" id="IPR023801">
    <property type="entry name" value="His_deacetylse_dom"/>
</dbReference>
<dbReference type="PANTHER" id="PTHR10625:SF10">
    <property type="entry name" value="HISTONE DEACETYLASE HDAC1"/>
    <property type="match status" value="1"/>
</dbReference>
<dbReference type="CDD" id="cd09994">
    <property type="entry name" value="HDAC_AcuC_like"/>
    <property type="match status" value="1"/>
</dbReference>
<dbReference type="GO" id="GO:0004407">
    <property type="term" value="F:histone deacetylase activity"/>
    <property type="evidence" value="ECO:0007669"/>
    <property type="project" value="TreeGrafter"/>
</dbReference>
<dbReference type="InterPro" id="IPR023696">
    <property type="entry name" value="Ureohydrolase_dom_sf"/>
</dbReference>
<evidence type="ECO:0000256" key="1">
    <source>
        <dbReference type="ARBA" id="ARBA00005101"/>
    </source>
</evidence>
<dbReference type="InterPro" id="IPR000286">
    <property type="entry name" value="HDACs"/>
</dbReference>
<dbReference type="GO" id="GO:0045150">
    <property type="term" value="P:acetoin catabolic process"/>
    <property type="evidence" value="ECO:0007669"/>
    <property type="project" value="UniProtKB-UniPathway"/>
</dbReference>
<evidence type="ECO:0000256" key="3">
    <source>
        <dbReference type="ARBA" id="ARBA00022627"/>
    </source>
</evidence>
<evidence type="ECO:0000259" key="4">
    <source>
        <dbReference type="Pfam" id="PF00850"/>
    </source>
</evidence>
<dbReference type="EMBL" id="UOFX01000089">
    <property type="protein sequence ID" value="VAX11707.1"/>
    <property type="molecule type" value="Genomic_DNA"/>
</dbReference>
<name>A0A3B1C476_9ZZZZ</name>
<feature type="domain" description="Histone deacetylase" evidence="4">
    <location>
        <begin position="24"/>
        <end position="314"/>
    </location>
</feature>
<dbReference type="GO" id="GO:0040029">
    <property type="term" value="P:epigenetic regulation of gene expression"/>
    <property type="evidence" value="ECO:0007669"/>
    <property type="project" value="TreeGrafter"/>
</dbReference>
<dbReference type="PANTHER" id="PTHR10625">
    <property type="entry name" value="HISTONE DEACETYLASE HDAC1-RELATED"/>
    <property type="match status" value="1"/>
</dbReference>
<dbReference type="PRINTS" id="PR01270">
    <property type="entry name" value="HDASUPER"/>
</dbReference>
<keyword evidence="3" id="KW-0006">Acetoin catabolism</keyword>
<accession>A0A3B1C476</accession>